<dbReference type="GO" id="GO:0000166">
    <property type="term" value="F:nucleotide binding"/>
    <property type="evidence" value="ECO:0007669"/>
    <property type="project" value="InterPro"/>
</dbReference>
<dbReference type="AlphaFoldDB" id="A0A1X1EVN5"/>
<accession>A0A1X1EVN5</accession>
<dbReference type="SUPFAM" id="SSF55347">
    <property type="entry name" value="Glyceraldehyde-3-phosphate dehydrogenase-like, C-terminal domain"/>
    <property type="match status" value="1"/>
</dbReference>
<evidence type="ECO:0000313" key="4">
    <source>
        <dbReference type="Proteomes" id="UP000193749"/>
    </source>
</evidence>
<gene>
    <name evidence="3" type="ORF">HA50_11555</name>
</gene>
<feature type="domain" description="GFO/IDH/MocA-like oxidoreductase" evidence="2">
    <location>
        <begin position="140"/>
        <end position="271"/>
    </location>
</feature>
<comment type="caution">
    <text evidence="3">The sequence shown here is derived from an EMBL/GenBank/DDBJ whole genome shotgun (WGS) entry which is preliminary data.</text>
</comment>
<dbReference type="Gene3D" id="3.40.50.720">
    <property type="entry name" value="NAD(P)-binding Rossmann-like Domain"/>
    <property type="match status" value="1"/>
</dbReference>
<dbReference type="Gene3D" id="3.30.360.10">
    <property type="entry name" value="Dihydrodipicolinate Reductase, domain 2"/>
    <property type="match status" value="1"/>
</dbReference>
<dbReference type="Pfam" id="PF22725">
    <property type="entry name" value="GFO_IDH_MocA_C3"/>
    <property type="match status" value="1"/>
</dbReference>
<dbReference type="STRING" id="55209.HA50_11555"/>
<dbReference type="EMBL" id="MLJI01000001">
    <property type="protein sequence ID" value="ORM93953.1"/>
    <property type="molecule type" value="Genomic_DNA"/>
</dbReference>
<dbReference type="OrthoDB" id="9801953at2"/>
<evidence type="ECO:0000259" key="2">
    <source>
        <dbReference type="Pfam" id="PF22725"/>
    </source>
</evidence>
<dbReference type="PANTHER" id="PTHR43708:SF3">
    <property type="entry name" value="OXIDOREDUCTASE"/>
    <property type="match status" value="1"/>
</dbReference>
<dbReference type="InterPro" id="IPR000683">
    <property type="entry name" value="Gfo/Idh/MocA-like_OxRdtase_N"/>
</dbReference>
<dbReference type="InterPro" id="IPR055170">
    <property type="entry name" value="GFO_IDH_MocA-like_dom"/>
</dbReference>
<proteinExistence type="predicted"/>
<dbReference type="RefSeq" id="WP_084875569.1">
    <property type="nucleotide sequence ID" value="NZ_JAGGMY010000001.1"/>
</dbReference>
<evidence type="ECO:0000259" key="1">
    <source>
        <dbReference type="Pfam" id="PF01408"/>
    </source>
</evidence>
<dbReference type="InterPro" id="IPR051317">
    <property type="entry name" value="Gfo/Idh/MocA_oxidoreduct"/>
</dbReference>
<sequence length="381" mass="42312">MTQPLKLAFLGGGINSAIGQTHKIACQMDGEFQLVAGCFSRDAQINQQTAQAWGIPAERLYDHYETLLAAEHTQLDAVVILLPTPHHLDVIVRCLEYGVAVICEKALVESVASAQVVHHTLQRTGGRLYVTYNYSGYPMVRELRQRIAEGELGEIQQVLVEMPQEGFSRRNPAGEVARPQSWRQSDGVIPTVSLDLGVHVHQLVDFIVQRRATDVYAINSHFTSLPNIIDTVHAVSRYEDGLVCQYWYGKAALGYRNGLRIRVMGDKGSAEWLQVEPETLKLTNAHGQVTLIDRTDNANRIANLPRYCRFKAGHPAGFIEAFANYYVDIAHSLRGEHNEYSQGIDTALSGLTFLEKTQRSATLHQPVTLLDLLSQPVTAAS</sequence>
<evidence type="ECO:0000313" key="3">
    <source>
        <dbReference type="EMBL" id="ORM93953.1"/>
    </source>
</evidence>
<keyword evidence="4" id="KW-1185">Reference proteome</keyword>
<dbReference type="SUPFAM" id="SSF51735">
    <property type="entry name" value="NAD(P)-binding Rossmann-fold domains"/>
    <property type="match status" value="1"/>
</dbReference>
<feature type="domain" description="Gfo/Idh/MocA-like oxidoreductase N-terminal" evidence="1">
    <location>
        <begin position="9"/>
        <end position="132"/>
    </location>
</feature>
<organism evidence="3 4">
    <name type="scientific">Pantoea cypripedii</name>
    <name type="common">Pectobacterium cypripedii</name>
    <name type="synonym">Erwinia cypripedii</name>
    <dbReference type="NCBI Taxonomy" id="55209"/>
    <lineage>
        <taxon>Bacteria</taxon>
        <taxon>Pseudomonadati</taxon>
        <taxon>Pseudomonadota</taxon>
        <taxon>Gammaproteobacteria</taxon>
        <taxon>Enterobacterales</taxon>
        <taxon>Erwiniaceae</taxon>
        <taxon>Pantoea</taxon>
    </lineage>
</organism>
<protein>
    <submittedName>
        <fullName evidence="3">Oxidoreductase</fullName>
    </submittedName>
</protein>
<dbReference type="Pfam" id="PF01408">
    <property type="entry name" value="GFO_IDH_MocA"/>
    <property type="match status" value="1"/>
</dbReference>
<name>A0A1X1EVN5_PANCY</name>
<dbReference type="Proteomes" id="UP000193749">
    <property type="component" value="Unassembled WGS sequence"/>
</dbReference>
<dbReference type="InterPro" id="IPR036291">
    <property type="entry name" value="NAD(P)-bd_dom_sf"/>
</dbReference>
<reference evidence="3 4" key="1">
    <citation type="journal article" date="2017" name="Antonie Van Leeuwenhoek">
        <title>Phylogenomic resolution of the bacterial genus Pantoea and its relationship with Erwinia and Tatumella.</title>
        <authorList>
            <person name="Palmer M."/>
            <person name="Steenkamp E.T."/>
            <person name="Coetzee M.P."/>
            <person name="Chan W.Y."/>
            <person name="van Zyl E."/>
            <person name="De Maayer P."/>
            <person name="Coutinho T.A."/>
            <person name="Blom J."/>
            <person name="Smits T.H."/>
            <person name="Duffy B."/>
            <person name="Venter S.N."/>
        </authorList>
    </citation>
    <scope>NUCLEOTIDE SEQUENCE [LARGE SCALE GENOMIC DNA]</scope>
    <source>
        <strain evidence="3 4">LMG 2657</strain>
    </source>
</reference>
<dbReference type="PANTHER" id="PTHR43708">
    <property type="entry name" value="CONSERVED EXPRESSED OXIDOREDUCTASE (EUROFUNG)"/>
    <property type="match status" value="1"/>
</dbReference>